<evidence type="ECO:0000259" key="2">
    <source>
        <dbReference type="Pfam" id="PF10419"/>
    </source>
</evidence>
<keyword evidence="4" id="KW-1185">Reference proteome</keyword>
<dbReference type="InterPro" id="IPR019481">
    <property type="entry name" value="TFIIIC_triple_barrel"/>
</dbReference>
<feature type="region of interest" description="Disordered" evidence="1">
    <location>
        <begin position="149"/>
        <end position="183"/>
    </location>
</feature>
<evidence type="ECO:0000313" key="3">
    <source>
        <dbReference type="EMBL" id="KNE59388.1"/>
    </source>
</evidence>
<dbReference type="Proteomes" id="UP000054350">
    <property type="component" value="Unassembled WGS sequence"/>
</dbReference>
<proteinExistence type="predicted"/>
<protein>
    <recommendedName>
        <fullName evidence="2">Transcription factor TFIIIC triple barrel domain-containing protein</fullName>
    </recommendedName>
</protein>
<reference evidence="3 4" key="1">
    <citation type="submission" date="2009-11" db="EMBL/GenBank/DDBJ databases">
        <title>Annotation of Allomyces macrogynus ATCC 38327.</title>
        <authorList>
            <consortium name="The Broad Institute Genome Sequencing Platform"/>
            <person name="Russ C."/>
            <person name="Cuomo C."/>
            <person name="Burger G."/>
            <person name="Gray M.W."/>
            <person name="Holland P.W.H."/>
            <person name="King N."/>
            <person name="Lang F.B.F."/>
            <person name="Roger A.J."/>
            <person name="Ruiz-Trillo I."/>
            <person name="Young S.K."/>
            <person name="Zeng Q."/>
            <person name="Gargeya S."/>
            <person name="Fitzgerald M."/>
            <person name="Haas B."/>
            <person name="Abouelleil A."/>
            <person name="Alvarado L."/>
            <person name="Arachchi H.M."/>
            <person name="Berlin A."/>
            <person name="Chapman S.B."/>
            <person name="Gearin G."/>
            <person name="Goldberg J."/>
            <person name="Griggs A."/>
            <person name="Gujja S."/>
            <person name="Hansen M."/>
            <person name="Heiman D."/>
            <person name="Howarth C."/>
            <person name="Larimer J."/>
            <person name="Lui A."/>
            <person name="MacDonald P.J.P."/>
            <person name="McCowen C."/>
            <person name="Montmayeur A."/>
            <person name="Murphy C."/>
            <person name="Neiman D."/>
            <person name="Pearson M."/>
            <person name="Priest M."/>
            <person name="Roberts A."/>
            <person name="Saif S."/>
            <person name="Shea T."/>
            <person name="Sisk P."/>
            <person name="Stolte C."/>
            <person name="Sykes S."/>
            <person name="Wortman J."/>
            <person name="Nusbaum C."/>
            <person name="Birren B."/>
        </authorList>
    </citation>
    <scope>NUCLEOTIDE SEQUENCE [LARGE SCALE GENOMIC DNA]</scope>
    <source>
        <strain evidence="3 4">ATCC 38327</strain>
    </source>
</reference>
<dbReference type="AlphaFoldDB" id="A0A0L0S9W3"/>
<dbReference type="OrthoDB" id="1877767at2759"/>
<sequence length="208" mass="22037">MTNPTANADGVLRLVTLAAPNGHIENGINEVEMEEGGDWEEEEEYLLFDFGKNLTLAELEAAGFQCKIIGLDGPTHFVQVGPNVYRGEVTESLGNDLLFKKTPPALPPSRPPPPGQDAAELPYDQNHPGQYATLELEHVLDRRVRMHPVRLERKPPATPVDSASGPKPPAPLSPQQATAAAQPALLSPAEIMAAAAAAALSSADPGSS</sequence>
<evidence type="ECO:0000313" key="4">
    <source>
        <dbReference type="Proteomes" id="UP000054350"/>
    </source>
</evidence>
<dbReference type="EMBL" id="GG745334">
    <property type="protein sequence ID" value="KNE59388.1"/>
    <property type="molecule type" value="Genomic_DNA"/>
</dbReference>
<evidence type="ECO:0000256" key="1">
    <source>
        <dbReference type="SAM" id="MobiDB-lite"/>
    </source>
</evidence>
<feature type="compositionally biased region" description="Low complexity" evidence="1">
    <location>
        <begin position="173"/>
        <end position="183"/>
    </location>
</feature>
<dbReference type="Pfam" id="PF10419">
    <property type="entry name" value="TFIIIC_sub6"/>
    <property type="match status" value="1"/>
</dbReference>
<feature type="compositionally biased region" description="Pro residues" evidence="1">
    <location>
        <begin position="104"/>
        <end position="115"/>
    </location>
</feature>
<feature type="domain" description="Transcription factor TFIIIC triple barrel" evidence="2">
    <location>
        <begin position="40"/>
        <end position="151"/>
    </location>
</feature>
<accession>A0A0L0S9W3</accession>
<gene>
    <name evidence="3" type="ORF">AMAG_03672</name>
</gene>
<dbReference type="VEuPathDB" id="FungiDB:AMAG_03672"/>
<reference evidence="4" key="2">
    <citation type="submission" date="2009-11" db="EMBL/GenBank/DDBJ databases">
        <title>The Genome Sequence of Allomyces macrogynus strain ATCC 38327.</title>
        <authorList>
            <consortium name="The Broad Institute Genome Sequencing Platform"/>
            <person name="Russ C."/>
            <person name="Cuomo C."/>
            <person name="Shea T."/>
            <person name="Young S.K."/>
            <person name="Zeng Q."/>
            <person name="Koehrsen M."/>
            <person name="Haas B."/>
            <person name="Borodovsky M."/>
            <person name="Guigo R."/>
            <person name="Alvarado L."/>
            <person name="Berlin A."/>
            <person name="Borenstein D."/>
            <person name="Chen Z."/>
            <person name="Engels R."/>
            <person name="Freedman E."/>
            <person name="Gellesch M."/>
            <person name="Goldberg J."/>
            <person name="Griggs A."/>
            <person name="Gujja S."/>
            <person name="Heiman D."/>
            <person name="Hepburn T."/>
            <person name="Howarth C."/>
            <person name="Jen D."/>
            <person name="Larson L."/>
            <person name="Lewis B."/>
            <person name="Mehta T."/>
            <person name="Park D."/>
            <person name="Pearson M."/>
            <person name="Roberts A."/>
            <person name="Saif S."/>
            <person name="Shenoy N."/>
            <person name="Sisk P."/>
            <person name="Stolte C."/>
            <person name="Sykes S."/>
            <person name="Walk T."/>
            <person name="White J."/>
            <person name="Yandava C."/>
            <person name="Burger G."/>
            <person name="Gray M.W."/>
            <person name="Holland P.W.H."/>
            <person name="King N."/>
            <person name="Lang F.B.F."/>
            <person name="Roger A.J."/>
            <person name="Ruiz-Trillo I."/>
            <person name="Lander E."/>
            <person name="Nusbaum C."/>
        </authorList>
    </citation>
    <scope>NUCLEOTIDE SEQUENCE [LARGE SCALE GENOMIC DNA]</scope>
    <source>
        <strain evidence="4">ATCC 38327</strain>
    </source>
</reference>
<feature type="region of interest" description="Disordered" evidence="1">
    <location>
        <begin position="98"/>
        <end position="125"/>
    </location>
</feature>
<name>A0A0L0S9W3_ALLM3</name>
<organism evidence="3 4">
    <name type="scientific">Allomyces macrogynus (strain ATCC 38327)</name>
    <name type="common">Allomyces javanicus var. macrogynus</name>
    <dbReference type="NCBI Taxonomy" id="578462"/>
    <lineage>
        <taxon>Eukaryota</taxon>
        <taxon>Fungi</taxon>
        <taxon>Fungi incertae sedis</taxon>
        <taxon>Blastocladiomycota</taxon>
        <taxon>Blastocladiomycetes</taxon>
        <taxon>Blastocladiales</taxon>
        <taxon>Blastocladiaceae</taxon>
        <taxon>Allomyces</taxon>
    </lineage>
</organism>
<dbReference type="Gene3D" id="2.60.40.4370">
    <property type="match status" value="1"/>
</dbReference>